<dbReference type="Proteomes" id="UP001220238">
    <property type="component" value="Chromosome"/>
</dbReference>
<evidence type="ECO:0000313" key="1">
    <source>
        <dbReference type="EMBL" id="WET43472.1"/>
    </source>
</evidence>
<dbReference type="EMBL" id="CP120206">
    <property type="protein sequence ID" value="WET43472.1"/>
    <property type="molecule type" value="Genomic_DNA"/>
</dbReference>
<dbReference type="RefSeq" id="WP_038625690.1">
    <property type="nucleotide sequence ID" value="NZ_CP046975.1"/>
</dbReference>
<dbReference type="GeneID" id="92768774"/>
<organism evidence="1 2">
    <name type="scientific">Corynebacterium amycolatum</name>
    <dbReference type="NCBI Taxonomy" id="43765"/>
    <lineage>
        <taxon>Bacteria</taxon>
        <taxon>Bacillati</taxon>
        <taxon>Actinomycetota</taxon>
        <taxon>Actinomycetes</taxon>
        <taxon>Mycobacteriales</taxon>
        <taxon>Corynebacteriaceae</taxon>
        <taxon>Corynebacterium</taxon>
    </lineage>
</organism>
<proteinExistence type="predicted"/>
<name>A0AB38XTZ7_CORAY</name>
<dbReference type="AlphaFoldDB" id="A0AB38XTZ7"/>
<gene>
    <name evidence="1" type="ORF">P2W56_08550</name>
</gene>
<accession>A0AB38XTZ7</accession>
<sequence>MGFAQKFIGALEADTHVDADHAAFIGSDGDAVLIRYRGRDLQWQIPVRINEPGWQKMDYITSSFDGVDFGLFLDEELYKLNEKEWIKPELHLSDDTGKWHLVETAKTFT</sequence>
<reference evidence="1" key="1">
    <citation type="submission" date="2023-03" db="EMBL/GenBank/DDBJ databases">
        <title>Corynebacterium amycolatum SB-1.</title>
        <authorList>
            <person name="Jo H."/>
        </authorList>
    </citation>
    <scope>NUCLEOTIDE SEQUENCE</scope>
    <source>
        <strain evidence="1">SB-1</strain>
    </source>
</reference>
<evidence type="ECO:0000313" key="2">
    <source>
        <dbReference type="Proteomes" id="UP001220238"/>
    </source>
</evidence>
<protein>
    <submittedName>
        <fullName evidence="1">Uncharacterized protein</fullName>
    </submittedName>
</protein>